<dbReference type="PANTHER" id="PTHR43289:SF6">
    <property type="entry name" value="SERINE_THREONINE-PROTEIN KINASE NEKL-3"/>
    <property type="match status" value="1"/>
</dbReference>
<keyword evidence="10" id="KW-0472">Membrane</keyword>
<comment type="catalytic activity">
    <reaction evidence="7">
        <text>L-threonyl-[protein] + ATP = O-phospho-L-threonyl-[protein] + ADP + H(+)</text>
        <dbReference type="Rhea" id="RHEA:46608"/>
        <dbReference type="Rhea" id="RHEA-COMP:11060"/>
        <dbReference type="Rhea" id="RHEA-COMP:11605"/>
        <dbReference type="ChEBI" id="CHEBI:15378"/>
        <dbReference type="ChEBI" id="CHEBI:30013"/>
        <dbReference type="ChEBI" id="CHEBI:30616"/>
        <dbReference type="ChEBI" id="CHEBI:61977"/>
        <dbReference type="ChEBI" id="CHEBI:456216"/>
        <dbReference type="EC" id="2.7.11.1"/>
    </reaction>
</comment>
<accession>A0A448I553</accession>
<keyword evidence="13" id="KW-1185">Reference proteome</keyword>
<evidence type="ECO:0000256" key="8">
    <source>
        <dbReference type="ARBA" id="ARBA00048679"/>
    </source>
</evidence>
<feature type="compositionally biased region" description="Polar residues" evidence="9">
    <location>
        <begin position="314"/>
        <end position="324"/>
    </location>
</feature>
<proteinExistence type="predicted"/>
<dbReference type="InterPro" id="IPR008271">
    <property type="entry name" value="Ser/Thr_kinase_AS"/>
</dbReference>
<feature type="domain" description="Protein kinase" evidence="11">
    <location>
        <begin position="12"/>
        <end position="282"/>
    </location>
</feature>
<keyword evidence="10" id="KW-1133">Transmembrane helix</keyword>
<keyword evidence="3 12" id="KW-0808">Transferase</keyword>
<evidence type="ECO:0000256" key="5">
    <source>
        <dbReference type="ARBA" id="ARBA00022777"/>
    </source>
</evidence>
<evidence type="ECO:0000256" key="3">
    <source>
        <dbReference type="ARBA" id="ARBA00022679"/>
    </source>
</evidence>
<keyword evidence="10" id="KW-0812">Transmembrane</keyword>
<evidence type="ECO:0000313" key="13">
    <source>
        <dbReference type="Proteomes" id="UP000282551"/>
    </source>
</evidence>
<evidence type="ECO:0000256" key="7">
    <source>
        <dbReference type="ARBA" id="ARBA00047899"/>
    </source>
</evidence>
<dbReference type="AlphaFoldDB" id="A0A448I553"/>
<keyword evidence="4" id="KW-0547">Nucleotide-binding</keyword>
<gene>
    <name evidence="12" type="primary">pknF_2</name>
    <name evidence="12" type="ORF">NCTC10485_01755</name>
</gene>
<evidence type="ECO:0000256" key="4">
    <source>
        <dbReference type="ARBA" id="ARBA00022741"/>
    </source>
</evidence>
<sequence length="390" mass="41628">MPLSDGTKFAGYIIERQLGSGGMGEVYLVQHPRLPRHDALKVLRSSISADPDYIERFNREADLASKLWHPNIVRIHDRGKYRGRLWISMDFVDGTDAAHLLQQHPEGLPTQQALDIVRDVAAALDYAHSMGLLHRDVKPANILLSDAGERRALLADFGVARDVADGDAGALTATNMTVGTAAYAAPEQLMGLELDGRADQYSLAATAYHLLTGDHLFTHTNPAVVIGKHLNAPPPALGETRAELAHLESAMARALAKDPGERFATCGDFARALEESTTYPAAAARLSSLNDVDTLIAPVAAPAPPGFSAPTRLVSESDTEQAPQPRTGRRLLGIGLAAAVLLIAVGMVTYFAVKPEVQKADAEPFSLAGTVRLASDVAKDPDLPAGYRCA</sequence>
<comment type="catalytic activity">
    <reaction evidence="8">
        <text>L-seryl-[protein] + ATP = O-phospho-L-seryl-[protein] + ADP + H(+)</text>
        <dbReference type="Rhea" id="RHEA:17989"/>
        <dbReference type="Rhea" id="RHEA-COMP:9863"/>
        <dbReference type="Rhea" id="RHEA-COMP:11604"/>
        <dbReference type="ChEBI" id="CHEBI:15378"/>
        <dbReference type="ChEBI" id="CHEBI:29999"/>
        <dbReference type="ChEBI" id="CHEBI:30616"/>
        <dbReference type="ChEBI" id="CHEBI:83421"/>
        <dbReference type="ChEBI" id="CHEBI:456216"/>
        <dbReference type="EC" id="2.7.11.1"/>
    </reaction>
</comment>
<protein>
    <recommendedName>
        <fullName evidence="1">non-specific serine/threonine protein kinase</fullName>
        <ecNumber evidence="1">2.7.11.1</ecNumber>
    </recommendedName>
</protein>
<dbReference type="Gene3D" id="3.30.200.20">
    <property type="entry name" value="Phosphorylase Kinase, domain 1"/>
    <property type="match status" value="1"/>
</dbReference>
<dbReference type="SMART" id="SM00220">
    <property type="entry name" value="S_TKc"/>
    <property type="match status" value="1"/>
</dbReference>
<dbReference type="CDD" id="cd14014">
    <property type="entry name" value="STKc_PknB_like"/>
    <property type="match status" value="1"/>
</dbReference>
<dbReference type="InterPro" id="IPR000719">
    <property type="entry name" value="Prot_kinase_dom"/>
</dbReference>
<evidence type="ECO:0000256" key="10">
    <source>
        <dbReference type="SAM" id="Phobius"/>
    </source>
</evidence>
<name>A0A448I553_MYCCI</name>
<dbReference type="InterPro" id="IPR011009">
    <property type="entry name" value="Kinase-like_dom_sf"/>
</dbReference>
<evidence type="ECO:0000256" key="2">
    <source>
        <dbReference type="ARBA" id="ARBA00022527"/>
    </source>
</evidence>
<dbReference type="GO" id="GO:0080090">
    <property type="term" value="P:regulation of primary metabolic process"/>
    <property type="evidence" value="ECO:0007669"/>
    <property type="project" value="UniProtKB-ARBA"/>
</dbReference>
<feature type="region of interest" description="Disordered" evidence="9">
    <location>
        <begin position="307"/>
        <end position="326"/>
    </location>
</feature>
<keyword evidence="2" id="KW-0723">Serine/threonine-protein kinase</keyword>
<dbReference type="Pfam" id="PF00069">
    <property type="entry name" value="Pkinase"/>
    <property type="match status" value="1"/>
</dbReference>
<evidence type="ECO:0000256" key="1">
    <source>
        <dbReference type="ARBA" id="ARBA00012513"/>
    </source>
</evidence>
<organism evidence="12 13">
    <name type="scientific">Mycolicibacterium chitae</name>
    <name type="common">Mycobacterium chitae</name>
    <dbReference type="NCBI Taxonomy" id="1792"/>
    <lineage>
        <taxon>Bacteria</taxon>
        <taxon>Bacillati</taxon>
        <taxon>Actinomycetota</taxon>
        <taxon>Actinomycetes</taxon>
        <taxon>Mycobacteriales</taxon>
        <taxon>Mycobacteriaceae</taxon>
        <taxon>Mycolicibacterium</taxon>
    </lineage>
</organism>
<dbReference type="GO" id="GO:0106310">
    <property type="term" value="F:protein serine kinase activity"/>
    <property type="evidence" value="ECO:0007669"/>
    <property type="project" value="RHEA"/>
</dbReference>
<evidence type="ECO:0000313" key="12">
    <source>
        <dbReference type="EMBL" id="VEG47474.1"/>
    </source>
</evidence>
<reference evidence="12 13" key="1">
    <citation type="submission" date="2018-12" db="EMBL/GenBank/DDBJ databases">
        <authorList>
            <consortium name="Pathogen Informatics"/>
        </authorList>
    </citation>
    <scope>NUCLEOTIDE SEQUENCE [LARGE SCALE GENOMIC DNA]</scope>
    <source>
        <strain evidence="12 13">NCTC10485</strain>
    </source>
</reference>
<dbReference type="PROSITE" id="PS00108">
    <property type="entry name" value="PROTEIN_KINASE_ST"/>
    <property type="match status" value="1"/>
</dbReference>
<dbReference type="PROSITE" id="PS50011">
    <property type="entry name" value="PROTEIN_KINASE_DOM"/>
    <property type="match status" value="1"/>
</dbReference>
<dbReference type="FunFam" id="3.30.200.20:FF:000035">
    <property type="entry name" value="Serine/threonine protein kinase Stk1"/>
    <property type="match status" value="1"/>
</dbReference>
<evidence type="ECO:0000256" key="9">
    <source>
        <dbReference type="SAM" id="MobiDB-lite"/>
    </source>
</evidence>
<dbReference type="EC" id="2.7.11.1" evidence="1"/>
<dbReference type="SUPFAM" id="SSF56112">
    <property type="entry name" value="Protein kinase-like (PK-like)"/>
    <property type="match status" value="1"/>
</dbReference>
<evidence type="ECO:0000259" key="11">
    <source>
        <dbReference type="PROSITE" id="PS50011"/>
    </source>
</evidence>
<dbReference type="PANTHER" id="PTHR43289">
    <property type="entry name" value="MITOGEN-ACTIVATED PROTEIN KINASE KINASE KINASE 20-RELATED"/>
    <property type="match status" value="1"/>
</dbReference>
<dbReference type="Gene3D" id="1.10.510.10">
    <property type="entry name" value="Transferase(Phosphotransferase) domain 1"/>
    <property type="match status" value="1"/>
</dbReference>
<keyword evidence="6" id="KW-0067">ATP-binding</keyword>
<keyword evidence="5 12" id="KW-0418">Kinase</keyword>
<dbReference type="GO" id="GO:0005524">
    <property type="term" value="F:ATP binding"/>
    <property type="evidence" value="ECO:0007669"/>
    <property type="project" value="UniProtKB-KW"/>
</dbReference>
<dbReference type="EMBL" id="LR134355">
    <property type="protein sequence ID" value="VEG47474.1"/>
    <property type="molecule type" value="Genomic_DNA"/>
</dbReference>
<evidence type="ECO:0000256" key="6">
    <source>
        <dbReference type="ARBA" id="ARBA00022840"/>
    </source>
</evidence>
<feature type="transmembrane region" description="Helical" evidence="10">
    <location>
        <begin position="331"/>
        <end position="353"/>
    </location>
</feature>
<dbReference type="Proteomes" id="UP000282551">
    <property type="component" value="Chromosome"/>
</dbReference>
<dbReference type="GO" id="GO:0004674">
    <property type="term" value="F:protein serine/threonine kinase activity"/>
    <property type="evidence" value="ECO:0007669"/>
    <property type="project" value="UniProtKB-KW"/>
</dbReference>